<comment type="similarity">
    <text evidence="1 2">Belongs to the dTDP-4-dehydrorhamnose reductase family.</text>
</comment>
<dbReference type="PANTHER" id="PTHR10491:SF4">
    <property type="entry name" value="METHIONINE ADENOSYLTRANSFERASE 2 SUBUNIT BETA"/>
    <property type="match status" value="1"/>
</dbReference>
<dbReference type="InterPro" id="IPR029903">
    <property type="entry name" value="RmlD-like-bd"/>
</dbReference>
<name>A0A523RY81_UNCAE</name>
<dbReference type="SUPFAM" id="SSF51735">
    <property type="entry name" value="NAD(P)-binding Rossmann-fold domains"/>
    <property type="match status" value="1"/>
</dbReference>
<keyword evidence="2" id="KW-0521">NADP</keyword>
<dbReference type="GO" id="GO:0005829">
    <property type="term" value="C:cytosol"/>
    <property type="evidence" value="ECO:0007669"/>
    <property type="project" value="TreeGrafter"/>
</dbReference>
<comment type="pathway">
    <text evidence="2">Carbohydrate biosynthesis; dTDP-L-rhamnose biosynthesis.</text>
</comment>
<accession>A0A523RY81</accession>
<dbReference type="EC" id="1.1.1.133" evidence="2"/>
<feature type="domain" description="RmlD-like substrate binding" evidence="3">
    <location>
        <begin position="1"/>
        <end position="306"/>
    </location>
</feature>
<proteinExistence type="inferred from homology"/>
<evidence type="ECO:0000256" key="1">
    <source>
        <dbReference type="ARBA" id="ARBA00010944"/>
    </source>
</evidence>
<evidence type="ECO:0000313" key="4">
    <source>
        <dbReference type="EMBL" id="TET10735.1"/>
    </source>
</evidence>
<dbReference type="Gene3D" id="3.40.50.720">
    <property type="entry name" value="NAD(P)-binding Rossmann-like Domain"/>
    <property type="match status" value="1"/>
</dbReference>
<comment type="function">
    <text evidence="2">Catalyzes the reduction of dTDP-6-deoxy-L-lyxo-4-hexulose to yield dTDP-L-rhamnose.</text>
</comment>
<organism evidence="4 5">
    <name type="scientific">Aerophobetes bacterium</name>
    <dbReference type="NCBI Taxonomy" id="2030807"/>
    <lineage>
        <taxon>Bacteria</taxon>
        <taxon>Candidatus Aerophobota</taxon>
    </lineage>
</organism>
<dbReference type="CDD" id="cd05254">
    <property type="entry name" value="dTDP_HR_like_SDR_e"/>
    <property type="match status" value="1"/>
</dbReference>
<gene>
    <name evidence="4" type="primary">rfbD</name>
    <name evidence="4" type="ORF">E3J84_03690</name>
</gene>
<dbReference type="UniPathway" id="UPA00124"/>
<protein>
    <recommendedName>
        <fullName evidence="2">dTDP-4-dehydrorhamnose reductase</fullName>
        <ecNumber evidence="2">1.1.1.133</ecNumber>
    </recommendedName>
</protein>
<dbReference type="InterPro" id="IPR005913">
    <property type="entry name" value="dTDP_dehydrorham_reduct"/>
</dbReference>
<sequence length="311" mass="35136">MKVLITGISGMLGVDLYRTLKGECQVVGLDTRDFPSVSFASPPIHKVDITDFKAIKELFHQLIPDFVIHAAAYTDVDGCEKSPDKAHKINAVGTQNVALYCWKFGIPLIYISTDFVFGGDKKIPYVEFDEPCPLNVYGRSKLAGENHVKSLLYRFFIVRTSWLYGPWGKNFVKTILRLAQEKSELKVVNDQVGSPTYTWDLSQQIKKLLLAYEELISSSAGQITDDKLYGTYHITNSGSCSWYEFAQEILRLAGIKGVRLIPITSKELTRPAPRPKFSVLDNHRLKQKIGGSMRQWKEALGNYFEDQKGNK</sequence>
<dbReference type="GO" id="GO:0008831">
    <property type="term" value="F:dTDP-4-dehydrorhamnose reductase activity"/>
    <property type="evidence" value="ECO:0007669"/>
    <property type="project" value="UniProtKB-EC"/>
</dbReference>
<dbReference type="Gene3D" id="3.90.25.10">
    <property type="entry name" value="UDP-galactose 4-epimerase, domain 1"/>
    <property type="match status" value="1"/>
</dbReference>
<keyword evidence="2 4" id="KW-0560">Oxidoreductase</keyword>
<dbReference type="InterPro" id="IPR036291">
    <property type="entry name" value="NAD(P)-bd_dom_sf"/>
</dbReference>
<dbReference type="EMBL" id="SOKJ01000208">
    <property type="protein sequence ID" value="TET10735.1"/>
    <property type="molecule type" value="Genomic_DNA"/>
</dbReference>
<dbReference type="AlphaFoldDB" id="A0A523RY81"/>
<evidence type="ECO:0000313" key="5">
    <source>
        <dbReference type="Proteomes" id="UP000316360"/>
    </source>
</evidence>
<dbReference type="NCBIfam" id="TIGR01214">
    <property type="entry name" value="rmlD"/>
    <property type="match status" value="1"/>
</dbReference>
<reference evidence="4 5" key="1">
    <citation type="submission" date="2019-03" db="EMBL/GenBank/DDBJ databases">
        <title>Metabolic potential of uncultured bacteria and archaea associated with petroleum seepage in deep-sea sediments.</title>
        <authorList>
            <person name="Dong X."/>
            <person name="Hubert C."/>
        </authorList>
    </citation>
    <scope>NUCLEOTIDE SEQUENCE [LARGE SCALE GENOMIC DNA]</scope>
    <source>
        <strain evidence="4">E44_bin7</strain>
    </source>
</reference>
<evidence type="ECO:0000259" key="3">
    <source>
        <dbReference type="Pfam" id="PF04321"/>
    </source>
</evidence>
<dbReference type="PANTHER" id="PTHR10491">
    <property type="entry name" value="DTDP-4-DEHYDRORHAMNOSE REDUCTASE"/>
    <property type="match status" value="1"/>
</dbReference>
<dbReference type="Proteomes" id="UP000316360">
    <property type="component" value="Unassembled WGS sequence"/>
</dbReference>
<comment type="caution">
    <text evidence="4">The sequence shown here is derived from an EMBL/GenBank/DDBJ whole genome shotgun (WGS) entry which is preliminary data.</text>
</comment>
<evidence type="ECO:0000256" key="2">
    <source>
        <dbReference type="RuleBase" id="RU364082"/>
    </source>
</evidence>
<dbReference type="GO" id="GO:0019305">
    <property type="term" value="P:dTDP-rhamnose biosynthetic process"/>
    <property type="evidence" value="ECO:0007669"/>
    <property type="project" value="UniProtKB-UniPathway"/>
</dbReference>
<dbReference type="Pfam" id="PF04321">
    <property type="entry name" value="RmlD_sub_bind"/>
    <property type="match status" value="1"/>
</dbReference>